<evidence type="ECO:0000256" key="2">
    <source>
        <dbReference type="ARBA" id="ARBA00004629"/>
    </source>
</evidence>
<sequence>MSEVPVGLKIDQGDGARFRALKNSLNYTVERLLAGWKSSSFAKCFPTLARENDAIMEAIRVSLVETVRKAIYDDLVAIIDEDVAGPLEELGTLIKNYTGPKDIEAWRPSGDPTKDMMAHDAKVLQHEKQRLLESVGNAKKISEAVLQKVKSGRKKCHNNHVEIQKRLTVLNELETVSRGLSKENMASASHDIFSNNVSEVSAEERESSSNSL</sequence>
<evidence type="ECO:0000313" key="11">
    <source>
        <dbReference type="Proteomes" id="UP000747542"/>
    </source>
</evidence>
<keyword evidence="4" id="KW-0132">Cell division</keyword>
<evidence type="ECO:0000256" key="3">
    <source>
        <dbReference type="ARBA" id="ARBA00022454"/>
    </source>
</evidence>
<keyword evidence="6" id="KW-0995">Kinetochore</keyword>
<dbReference type="InterPro" id="IPR007128">
    <property type="entry name" value="PMF1/Nnf1"/>
</dbReference>
<organism evidence="10 11">
    <name type="scientific">Homarus americanus</name>
    <name type="common">American lobster</name>
    <dbReference type="NCBI Taxonomy" id="6706"/>
    <lineage>
        <taxon>Eukaryota</taxon>
        <taxon>Metazoa</taxon>
        <taxon>Ecdysozoa</taxon>
        <taxon>Arthropoda</taxon>
        <taxon>Crustacea</taxon>
        <taxon>Multicrustacea</taxon>
        <taxon>Malacostraca</taxon>
        <taxon>Eumalacostraca</taxon>
        <taxon>Eucarida</taxon>
        <taxon>Decapoda</taxon>
        <taxon>Pleocyemata</taxon>
        <taxon>Astacidea</taxon>
        <taxon>Nephropoidea</taxon>
        <taxon>Nephropidae</taxon>
        <taxon>Homarus</taxon>
    </lineage>
</organism>
<dbReference type="GO" id="GO:0007059">
    <property type="term" value="P:chromosome segregation"/>
    <property type="evidence" value="ECO:0007669"/>
    <property type="project" value="TreeGrafter"/>
</dbReference>
<dbReference type="PANTHER" id="PTHR15459:SF3">
    <property type="entry name" value="POLYAMINE-MODULATED FACTOR 1"/>
    <property type="match status" value="1"/>
</dbReference>
<evidence type="ECO:0000256" key="5">
    <source>
        <dbReference type="ARBA" id="ARBA00022776"/>
    </source>
</evidence>
<dbReference type="GO" id="GO:0000444">
    <property type="term" value="C:MIS12/MIND type complex"/>
    <property type="evidence" value="ECO:0007669"/>
    <property type="project" value="InterPro"/>
</dbReference>
<name>A0A8J5JVB6_HOMAM</name>
<keyword evidence="3" id="KW-0158">Chromosome</keyword>
<comment type="subcellular location">
    <subcellularLocation>
        <location evidence="2">Chromosome</location>
        <location evidence="2">Centromere</location>
        <location evidence="2">Kinetochore</location>
    </subcellularLocation>
    <subcellularLocation>
        <location evidence="1">Nucleus</location>
    </subcellularLocation>
</comment>
<dbReference type="EMBL" id="JAHLQT010031890">
    <property type="protein sequence ID" value="KAG7159879.1"/>
    <property type="molecule type" value="Genomic_DNA"/>
</dbReference>
<keyword evidence="7" id="KW-0539">Nucleus</keyword>
<evidence type="ECO:0000256" key="9">
    <source>
        <dbReference type="ARBA" id="ARBA00023328"/>
    </source>
</evidence>
<protein>
    <submittedName>
        <fullName evidence="10">Uncharacterized protein</fullName>
    </submittedName>
</protein>
<reference evidence="10" key="1">
    <citation type="journal article" date="2021" name="Sci. Adv.">
        <title>The American lobster genome reveals insights on longevity, neural, and immune adaptations.</title>
        <authorList>
            <person name="Polinski J.M."/>
            <person name="Zimin A.V."/>
            <person name="Clark K.F."/>
            <person name="Kohn A.B."/>
            <person name="Sadowski N."/>
            <person name="Timp W."/>
            <person name="Ptitsyn A."/>
            <person name="Khanna P."/>
            <person name="Romanova D.Y."/>
            <person name="Williams P."/>
            <person name="Greenwood S.J."/>
            <person name="Moroz L.L."/>
            <person name="Walt D.R."/>
            <person name="Bodnar A.G."/>
        </authorList>
    </citation>
    <scope>NUCLEOTIDE SEQUENCE</scope>
    <source>
        <strain evidence="10">GMGI-L3</strain>
    </source>
</reference>
<comment type="caution">
    <text evidence="10">The sequence shown here is derived from an EMBL/GenBank/DDBJ whole genome shotgun (WGS) entry which is preliminary data.</text>
</comment>
<dbReference type="AlphaFoldDB" id="A0A8J5JVB6"/>
<proteinExistence type="predicted"/>
<dbReference type="GO" id="GO:0051301">
    <property type="term" value="P:cell division"/>
    <property type="evidence" value="ECO:0007669"/>
    <property type="project" value="UniProtKB-KW"/>
</dbReference>
<dbReference type="GO" id="GO:0005634">
    <property type="term" value="C:nucleus"/>
    <property type="evidence" value="ECO:0007669"/>
    <property type="project" value="UniProtKB-SubCell"/>
</dbReference>
<keyword evidence="9" id="KW-0137">Centromere</keyword>
<dbReference type="OrthoDB" id="18453at2759"/>
<dbReference type="PANTHER" id="PTHR15459">
    <property type="entry name" value="POLYAMINE-MODULATED FACTOR 1"/>
    <property type="match status" value="1"/>
</dbReference>
<evidence type="ECO:0000256" key="4">
    <source>
        <dbReference type="ARBA" id="ARBA00022618"/>
    </source>
</evidence>
<evidence type="ECO:0000256" key="7">
    <source>
        <dbReference type="ARBA" id="ARBA00023242"/>
    </source>
</evidence>
<gene>
    <name evidence="10" type="ORF">Hamer_G022105</name>
</gene>
<evidence type="ECO:0000256" key="6">
    <source>
        <dbReference type="ARBA" id="ARBA00022838"/>
    </source>
</evidence>
<dbReference type="Proteomes" id="UP000747542">
    <property type="component" value="Unassembled WGS sequence"/>
</dbReference>
<evidence type="ECO:0000313" key="10">
    <source>
        <dbReference type="EMBL" id="KAG7159879.1"/>
    </source>
</evidence>
<accession>A0A8J5JVB6</accession>
<keyword evidence="5" id="KW-0498">Mitosis</keyword>
<keyword evidence="8" id="KW-0131">Cell cycle</keyword>
<evidence type="ECO:0000256" key="8">
    <source>
        <dbReference type="ARBA" id="ARBA00023306"/>
    </source>
</evidence>
<evidence type="ECO:0000256" key="1">
    <source>
        <dbReference type="ARBA" id="ARBA00004123"/>
    </source>
</evidence>
<keyword evidence="11" id="KW-1185">Reference proteome</keyword>